<dbReference type="PANTHER" id="PTHR43373">
    <property type="entry name" value="NA(+)/H(+) ANTIPORTER SUBUNIT"/>
    <property type="match status" value="1"/>
</dbReference>
<keyword evidence="12" id="KW-0739">Sodium transport</keyword>
<dbReference type="AlphaFoldDB" id="A0A3T0HU88"/>
<feature type="transmembrane region" description="Helical" evidence="14">
    <location>
        <begin position="432"/>
        <end position="454"/>
    </location>
</feature>
<gene>
    <name evidence="20" type="ORF">CHR53_05095</name>
</gene>
<feature type="transmembrane region" description="Helical" evidence="14">
    <location>
        <begin position="246"/>
        <end position="262"/>
    </location>
</feature>
<dbReference type="GO" id="GO:0006814">
    <property type="term" value="P:sodium ion transport"/>
    <property type="evidence" value="ECO:0007669"/>
    <property type="project" value="UniProtKB-KW"/>
</dbReference>
<evidence type="ECO:0000313" key="21">
    <source>
        <dbReference type="Proteomes" id="UP000282892"/>
    </source>
</evidence>
<evidence type="ECO:0000259" key="18">
    <source>
        <dbReference type="Pfam" id="PF13244"/>
    </source>
</evidence>
<dbReference type="GO" id="GO:0005886">
    <property type="term" value="C:plasma membrane"/>
    <property type="evidence" value="ECO:0007669"/>
    <property type="project" value="UniProtKB-SubCell"/>
</dbReference>
<keyword evidence="21" id="KW-1185">Reference proteome</keyword>
<keyword evidence="5" id="KW-1003">Cell membrane</keyword>
<evidence type="ECO:0000259" key="15">
    <source>
        <dbReference type="Pfam" id="PF00361"/>
    </source>
</evidence>
<dbReference type="OrthoDB" id="9807568at2"/>
<comment type="subcellular location">
    <subcellularLocation>
        <location evidence="1">Cell membrane</location>
        <topology evidence="1">Multi-pass membrane protein</topology>
    </subcellularLocation>
    <subcellularLocation>
        <location evidence="13">Membrane</location>
        <topology evidence="13">Multi-pass membrane protein</topology>
    </subcellularLocation>
</comment>
<name>A0A3T0HU88_9BACI</name>
<feature type="transmembrane region" description="Helical" evidence="14">
    <location>
        <begin position="810"/>
        <end position="832"/>
    </location>
</feature>
<feature type="transmembrane region" description="Helical" evidence="14">
    <location>
        <begin position="626"/>
        <end position="646"/>
    </location>
</feature>
<dbReference type="KEGG" id="nmk:CHR53_05095"/>
<evidence type="ECO:0000256" key="6">
    <source>
        <dbReference type="ARBA" id="ARBA00022692"/>
    </source>
</evidence>
<feature type="transmembrane region" description="Helical" evidence="14">
    <location>
        <begin position="167"/>
        <end position="189"/>
    </location>
</feature>
<dbReference type="InterPro" id="IPR001516">
    <property type="entry name" value="Proton_antipo_N"/>
</dbReference>
<evidence type="ECO:0000256" key="12">
    <source>
        <dbReference type="ARBA" id="ARBA00023201"/>
    </source>
</evidence>
<keyword evidence="3" id="KW-0813">Transport</keyword>
<evidence type="ECO:0000256" key="4">
    <source>
        <dbReference type="ARBA" id="ARBA00022449"/>
    </source>
</evidence>
<dbReference type="InterPro" id="IPR005663">
    <property type="entry name" value="MrpA/MnhA1/PhaAB"/>
</dbReference>
<evidence type="ECO:0000256" key="13">
    <source>
        <dbReference type="RuleBase" id="RU000320"/>
    </source>
</evidence>
<proteinExistence type="inferred from homology"/>
<evidence type="ECO:0000256" key="5">
    <source>
        <dbReference type="ARBA" id="ARBA00022475"/>
    </source>
</evidence>
<feature type="transmembrane region" description="Helical" evidence="14">
    <location>
        <begin position="710"/>
        <end position="732"/>
    </location>
</feature>
<evidence type="ECO:0000256" key="10">
    <source>
        <dbReference type="ARBA" id="ARBA00023065"/>
    </source>
</evidence>
<dbReference type="GO" id="GO:1902600">
    <property type="term" value="P:proton transmembrane transport"/>
    <property type="evidence" value="ECO:0007669"/>
    <property type="project" value="UniProtKB-KW"/>
</dbReference>
<evidence type="ECO:0000256" key="11">
    <source>
        <dbReference type="ARBA" id="ARBA00023136"/>
    </source>
</evidence>
<sequence length="945" mass="103482">MSLLHIMIFIPFLFAILVPFIHKMCNPRIHTGWFVLIVPLGIFLYLLKYIPLTASGKTALFELSWMPSLGINFTAYLDGLALIFALLITGIGALVILYSIYYLSKEKEALHNFYVYLLLFMGAMLGLVFSDNIFVLYVFWELTSISSFLLIAYWYHRKNSRYGAQKAMLITIAGGLAMLAGLILLSIMADTYSVREMMSIAQEIASHKLFLPAMILLLLGAFTKSAQFPFSIWLPDAMEAPTPISAYLHSATMVKAGIYLVARFTPVFGGSAEWFWLVTGAGILTLLYGSLNAVQQKDLKALLAYSTISQLGLIMSLLGLGSAALYYRTGNEASVYAFAVAAAIFHLINHSTFKGSLFMVIGIIDHEAGTRDLRRLGGLAALMPVSFTLAIIGSFAMAGLPPFNGFLSKEMFFTSVLTLIEQPVFGAKTLAVLIPIIAWAASVFTFIYCMILVFKTFTGKHHPEKLDKPVHEAPLGMLLPPMILAALVIGIFFFPNVIADYFLKPALAAVVPAQTGLDIKISAWHGWNKEVFMTIGVIACGSLLYRSLKKWSPVYQLYPKRFTLNHAYNLVLQGMEDLSLKITKRYMTGFVRDYLVYIFFTIILVLGGALWLLGGTSFNFSKNAPVNAFEVGMVIGMIMAVLTVLLAKLRLTAIIALGALGFLVSLLFVVFRAPDLALTQLVVETVTTVLFLLCFYHLPELRKEKSRISFKLTNLVISLGVGSVFTVLALSANNHRFSETISSFFEDSYTLAGAKNMVNAILVDFRGLDTMLEILVLCIAGLGVFTLIHMGDKGQETGSSLLEKIRSNDVILRTVTKAASIIIFTFAVYLFFGGHHNPGGGFVGGLSGAAGLILLYLAFDFETIRENIPVDFKKLAAAGVLIAVMTGAGSFLFQAPFMSQTFGHVELPVFGDTELATALIFDLGVALAVVGTAMTIILTISEDES</sequence>
<keyword evidence="4" id="KW-0050">Antiport</keyword>
<feature type="transmembrane region" description="Helical" evidence="14">
    <location>
        <begin position="594"/>
        <end position="614"/>
    </location>
</feature>
<keyword evidence="11 14" id="KW-0472">Membrane</keyword>
<dbReference type="RefSeq" id="WP_127485465.1">
    <property type="nucleotide sequence ID" value="NZ_CP022572.1"/>
</dbReference>
<feature type="transmembrane region" description="Helical" evidence="14">
    <location>
        <begin position="6"/>
        <end position="21"/>
    </location>
</feature>
<evidence type="ECO:0000313" key="20">
    <source>
        <dbReference type="EMBL" id="AZU60689.1"/>
    </source>
</evidence>
<dbReference type="NCBIfam" id="TIGR00940">
    <property type="entry name" value="2a6301s01"/>
    <property type="match status" value="1"/>
</dbReference>
<feature type="transmembrane region" description="Helical" evidence="14">
    <location>
        <begin position="274"/>
        <end position="291"/>
    </location>
</feature>
<evidence type="ECO:0000256" key="9">
    <source>
        <dbReference type="ARBA" id="ARBA00023053"/>
    </source>
</evidence>
<feature type="domain" description="Na+/H+ antiporter MnhB subunit-related protein" evidence="17">
    <location>
        <begin position="811"/>
        <end position="935"/>
    </location>
</feature>
<dbReference type="InterPro" id="IPR046806">
    <property type="entry name" value="MrpA_C/MbhE"/>
</dbReference>
<evidence type="ECO:0000256" key="7">
    <source>
        <dbReference type="ARBA" id="ARBA00022781"/>
    </source>
</evidence>
<feature type="transmembrane region" description="Helical" evidence="14">
    <location>
        <begin position="74"/>
        <end position="101"/>
    </location>
</feature>
<dbReference type="EMBL" id="CP022572">
    <property type="protein sequence ID" value="AZU60689.1"/>
    <property type="molecule type" value="Genomic_DNA"/>
</dbReference>
<feature type="transmembrane region" description="Helical" evidence="14">
    <location>
        <begin position="677"/>
        <end position="698"/>
    </location>
</feature>
<feature type="transmembrane region" description="Helical" evidence="14">
    <location>
        <begin position="376"/>
        <end position="400"/>
    </location>
</feature>
<feature type="transmembrane region" description="Helical" evidence="14">
    <location>
        <begin position="838"/>
        <end position="859"/>
    </location>
</feature>
<dbReference type="NCBIfam" id="NF009223">
    <property type="entry name" value="PRK12573.1"/>
    <property type="match status" value="1"/>
</dbReference>
<dbReference type="Pfam" id="PF20501">
    <property type="entry name" value="MbhE"/>
    <property type="match status" value="1"/>
</dbReference>
<feature type="transmembrane region" description="Helical" evidence="14">
    <location>
        <begin position="303"/>
        <end position="327"/>
    </location>
</feature>
<feature type="transmembrane region" description="Helical" evidence="14">
    <location>
        <begin position="653"/>
        <end position="671"/>
    </location>
</feature>
<feature type="transmembrane region" description="Helical" evidence="14">
    <location>
        <begin position="333"/>
        <end position="364"/>
    </location>
</feature>
<evidence type="ECO:0000259" key="17">
    <source>
        <dbReference type="Pfam" id="PF04039"/>
    </source>
</evidence>
<accession>A0A3T0HU88</accession>
<feature type="transmembrane region" description="Helical" evidence="14">
    <location>
        <begin position="475"/>
        <end position="494"/>
    </location>
</feature>
<keyword evidence="10" id="KW-0406">Ion transport</keyword>
<evidence type="ECO:0000259" key="19">
    <source>
        <dbReference type="Pfam" id="PF20501"/>
    </source>
</evidence>
<organism evidence="20 21">
    <name type="scientific">Neobacillus mesonae</name>
    <dbReference type="NCBI Taxonomy" id="1193713"/>
    <lineage>
        <taxon>Bacteria</taxon>
        <taxon>Bacillati</taxon>
        <taxon>Bacillota</taxon>
        <taxon>Bacilli</taxon>
        <taxon>Bacillales</taxon>
        <taxon>Bacillaceae</taxon>
        <taxon>Neobacillus</taxon>
    </lineage>
</organism>
<feature type="transmembrane region" description="Helical" evidence="14">
    <location>
        <begin position="771"/>
        <end position="790"/>
    </location>
</feature>
<dbReference type="InterPro" id="IPR007182">
    <property type="entry name" value="MnhB"/>
</dbReference>
<feature type="domain" description="NADH:quinone oxidoreductase/Mrp antiporter transmembrane" evidence="15">
    <location>
        <begin position="130"/>
        <end position="418"/>
    </location>
</feature>
<comment type="similarity">
    <text evidence="2">Belongs to the CPA3 antiporters (TC 2.A.63) subunit A family.</text>
</comment>
<dbReference type="InterPro" id="IPR050616">
    <property type="entry name" value="CPA3_Na-H_Antiporter_A"/>
</dbReference>
<dbReference type="Pfam" id="PF00662">
    <property type="entry name" value="Proton_antipo_N"/>
    <property type="match status" value="1"/>
</dbReference>
<evidence type="ECO:0000256" key="14">
    <source>
        <dbReference type="SAM" id="Phobius"/>
    </source>
</evidence>
<evidence type="ECO:0000256" key="2">
    <source>
        <dbReference type="ARBA" id="ARBA00008483"/>
    </source>
</evidence>
<feature type="transmembrane region" description="Helical" evidence="14">
    <location>
        <begin position="113"/>
        <end position="129"/>
    </location>
</feature>
<dbReference type="Pfam" id="PF00361">
    <property type="entry name" value="Proton_antipo_M"/>
    <property type="match status" value="1"/>
</dbReference>
<protein>
    <submittedName>
        <fullName evidence="20">Na+/H+ antiporter subunit A</fullName>
    </submittedName>
</protein>
<evidence type="ECO:0000256" key="3">
    <source>
        <dbReference type="ARBA" id="ARBA00022448"/>
    </source>
</evidence>
<feature type="domain" description="MrpA C-terminal/MbhE" evidence="19">
    <location>
        <begin position="712"/>
        <end position="788"/>
    </location>
</feature>
<reference evidence="20 21" key="1">
    <citation type="submission" date="2017-07" db="EMBL/GenBank/DDBJ databases">
        <title>The complete genome sequence of Bacillus mesonae strain H20-5, an efficient strain improving plant abiotic stress resistance.</title>
        <authorList>
            <person name="Kim S.Y."/>
            <person name="Song H."/>
            <person name="Sang M.K."/>
            <person name="Weon H.-Y."/>
            <person name="Song J."/>
        </authorList>
    </citation>
    <scope>NUCLEOTIDE SEQUENCE [LARGE SCALE GENOMIC DNA]</scope>
    <source>
        <strain evidence="20 21">H20-5</strain>
    </source>
</reference>
<feature type="domain" description="NADH-Ubiquinone oxidoreductase (complex I) chain 5 N-terminal" evidence="16">
    <location>
        <begin position="66"/>
        <end position="113"/>
    </location>
</feature>
<feature type="transmembrane region" description="Helical" evidence="14">
    <location>
        <begin position="915"/>
        <end position="940"/>
    </location>
</feature>
<feature type="transmembrane region" description="Helical" evidence="14">
    <location>
        <begin position="209"/>
        <end position="234"/>
    </location>
</feature>
<dbReference type="PANTHER" id="PTHR43373:SF1">
    <property type="entry name" value="NA(+)_H(+) ANTIPORTER SUBUNIT A"/>
    <property type="match status" value="1"/>
</dbReference>
<feature type="domain" description="MrpA C-terminal/MbhD" evidence="18">
    <location>
        <begin position="636"/>
        <end position="700"/>
    </location>
</feature>
<dbReference type="Pfam" id="PF13244">
    <property type="entry name" value="MbhD"/>
    <property type="match status" value="1"/>
</dbReference>
<keyword evidence="8 14" id="KW-1133">Transmembrane helix</keyword>
<dbReference type="GO" id="GO:0015297">
    <property type="term" value="F:antiporter activity"/>
    <property type="evidence" value="ECO:0007669"/>
    <property type="project" value="UniProtKB-KW"/>
</dbReference>
<dbReference type="Pfam" id="PF04039">
    <property type="entry name" value="MnhB"/>
    <property type="match status" value="1"/>
</dbReference>
<evidence type="ECO:0000259" key="16">
    <source>
        <dbReference type="Pfam" id="PF00662"/>
    </source>
</evidence>
<dbReference type="Proteomes" id="UP000282892">
    <property type="component" value="Chromosome"/>
</dbReference>
<dbReference type="NCBIfam" id="NF009285">
    <property type="entry name" value="PRK12645.1"/>
    <property type="match status" value="1"/>
</dbReference>
<dbReference type="STRING" id="1193713.GCA_001636315_03547"/>
<feature type="transmembrane region" description="Helical" evidence="14">
    <location>
        <begin position="33"/>
        <end position="54"/>
    </location>
</feature>
<dbReference type="PRINTS" id="PR01434">
    <property type="entry name" value="NADHDHGNASE5"/>
</dbReference>
<evidence type="ECO:0000256" key="1">
    <source>
        <dbReference type="ARBA" id="ARBA00004651"/>
    </source>
</evidence>
<evidence type="ECO:0000256" key="8">
    <source>
        <dbReference type="ARBA" id="ARBA00022989"/>
    </source>
</evidence>
<keyword evidence="9" id="KW-0915">Sodium</keyword>
<feature type="transmembrane region" description="Helical" evidence="14">
    <location>
        <begin position="135"/>
        <end position="155"/>
    </location>
</feature>
<dbReference type="InterPro" id="IPR025383">
    <property type="entry name" value="MrpA_C/MbhD"/>
</dbReference>
<dbReference type="InterPro" id="IPR001750">
    <property type="entry name" value="ND/Mrp_TM"/>
</dbReference>
<keyword evidence="7" id="KW-0375">Hydrogen ion transport</keyword>
<keyword evidence="6 13" id="KW-0812">Transmembrane</keyword>
<feature type="transmembrane region" description="Helical" evidence="14">
    <location>
        <begin position="531"/>
        <end position="548"/>
    </location>
</feature>
<feature type="transmembrane region" description="Helical" evidence="14">
    <location>
        <begin position="875"/>
        <end position="895"/>
    </location>
</feature>